<dbReference type="Pfam" id="PF13302">
    <property type="entry name" value="Acetyltransf_3"/>
    <property type="match status" value="1"/>
</dbReference>
<protein>
    <submittedName>
        <fullName evidence="2">RimJ/RimL family protein N-acetyltransferase</fullName>
    </submittedName>
</protein>
<dbReference type="RefSeq" id="WP_343064934.1">
    <property type="nucleotide sequence ID" value="NZ_JACHJO010000004.1"/>
</dbReference>
<dbReference type="GO" id="GO:0016747">
    <property type="term" value="F:acyltransferase activity, transferring groups other than amino-acyl groups"/>
    <property type="evidence" value="ECO:0007669"/>
    <property type="project" value="InterPro"/>
</dbReference>
<dbReference type="InterPro" id="IPR016181">
    <property type="entry name" value="Acyl_CoA_acyltransferase"/>
</dbReference>
<reference evidence="2 3" key="1">
    <citation type="submission" date="2020-08" db="EMBL/GenBank/DDBJ databases">
        <title>Genomic Encyclopedia of Type Strains, Phase III (KMG-III): the genomes of soil and plant-associated and newly described type strains.</title>
        <authorList>
            <person name="Whitman W."/>
        </authorList>
    </citation>
    <scope>NUCLEOTIDE SEQUENCE [LARGE SCALE GENOMIC DNA]</scope>
    <source>
        <strain evidence="2 3">CECT 8712</strain>
    </source>
</reference>
<comment type="caution">
    <text evidence="2">The sequence shown here is derived from an EMBL/GenBank/DDBJ whole genome shotgun (WGS) entry which is preliminary data.</text>
</comment>
<dbReference type="SUPFAM" id="SSF55729">
    <property type="entry name" value="Acyl-CoA N-acyltransferases (Nat)"/>
    <property type="match status" value="1"/>
</dbReference>
<dbReference type="EMBL" id="JACHJO010000004">
    <property type="protein sequence ID" value="MBB6119462.1"/>
    <property type="molecule type" value="Genomic_DNA"/>
</dbReference>
<sequence length="192" mass="21845">MNETPHLLLSGPALALGMPRREMLRSYHAWENDAATLMGYGNQVPQSWETREAGWERQRGNINYPQFEVVRLEDRVPVGMTTLEINRFVRSAEFVMLLAPEERGKGYAAEATRLTLDWAFHVAALRTVWLKVLEPNTAGIRAYEKAGFRHAGRLRRAGFWMGRPVDELLMDALPEDLPGPSAVPFPQQEENE</sequence>
<dbReference type="PANTHER" id="PTHR43415">
    <property type="entry name" value="SPERMIDINE N(1)-ACETYLTRANSFERASE"/>
    <property type="match status" value="1"/>
</dbReference>
<dbReference type="AlphaFoldDB" id="A0A841IN29"/>
<keyword evidence="2" id="KW-0808">Transferase</keyword>
<dbReference type="InterPro" id="IPR000182">
    <property type="entry name" value="GNAT_dom"/>
</dbReference>
<organism evidence="2 3">
    <name type="scientific">Nocardiopsis algeriensis</name>
    <dbReference type="NCBI Taxonomy" id="1478215"/>
    <lineage>
        <taxon>Bacteria</taxon>
        <taxon>Bacillati</taxon>
        <taxon>Actinomycetota</taxon>
        <taxon>Actinomycetes</taxon>
        <taxon>Streptosporangiales</taxon>
        <taxon>Nocardiopsidaceae</taxon>
        <taxon>Nocardiopsis</taxon>
    </lineage>
</organism>
<accession>A0A841IN29</accession>
<dbReference type="Gene3D" id="3.40.630.30">
    <property type="match status" value="1"/>
</dbReference>
<evidence type="ECO:0000259" key="1">
    <source>
        <dbReference type="PROSITE" id="PS51186"/>
    </source>
</evidence>
<dbReference type="PROSITE" id="PS51186">
    <property type="entry name" value="GNAT"/>
    <property type="match status" value="1"/>
</dbReference>
<keyword evidence="3" id="KW-1185">Reference proteome</keyword>
<evidence type="ECO:0000313" key="3">
    <source>
        <dbReference type="Proteomes" id="UP000536604"/>
    </source>
</evidence>
<dbReference type="PANTHER" id="PTHR43415:SF3">
    <property type="entry name" value="GNAT-FAMILY ACETYLTRANSFERASE"/>
    <property type="match status" value="1"/>
</dbReference>
<name>A0A841IN29_9ACTN</name>
<dbReference type="Proteomes" id="UP000536604">
    <property type="component" value="Unassembled WGS sequence"/>
</dbReference>
<feature type="domain" description="N-acetyltransferase" evidence="1">
    <location>
        <begin position="22"/>
        <end position="166"/>
    </location>
</feature>
<proteinExistence type="predicted"/>
<gene>
    <name evidence="2" type="ORF">FHS13_001411</name>
</gene>
<evidence type="ECO:0000313" key="2">
    <source>
        <dbReference type="EMBL" id="MBB6119462.1"/>
    </source>
</evidence>